<dbReference type="PANTHER" id="PTHR47074:SF61">
    <property type="entry name" value="RNASE H TYPE-1 DOMAIN-CONTAINING PROTEIN"/>
    <property type="match status" value="1"/>
</dbReference>
<gene>
    <name evidence="2" type="ORF">EPI10_021726</name>
</gene>
<dbReference type="OrthoDB" id="1002384at2759"/>
<dbReference type="InterPro" id="IPR052929">
    <property type="entry name" value="RNase_H-like_EbsB-rel"/>
</dbReference>
<keyword evidence="2" id="KW-0808">Transferase</keyword>
<evidence type="ECO:0000313" key="2">
    <source>
        <dbReference type="EMBL" id="KAA3481354.1"/>
    </source>
</evidence>
<dbReference type="GO" id="GO:0003964">
    <property type="term" value="F:RNA-directed DNA polymerase activity"/>
    <property type="evidence" value="ECO:0007669"/>
    <property type="project" value="UniProtKB-KW"/>
</dbReference>
<comment type="caution">
    <text evidence="2">The sequence shown here is derived from an EMBL/GenBank/DDBJ whole genome shotgun (WGS) entry which is preliminary data.</text>
</comment>
<dbReference type="PANTHER" id="PTHR47074">
    <property type="entry name" value="BNAC02G40300D PROTEIN"/>
    <property type="match status" value="1"/>
</dbReference>
<dbReference type="InterPro" id="IPR036397">
    <property type="entry name" value="RNaseH_sf"/>
</dbReference>
<keyword evidence="2" id="KW-0695">RNA-directed DNA polymerase</keyword>
<dbReference type="InterPro" id="IPR002156">
    <property type="entry name" value="RNaseH_domain"/>
</dbReference>
<name>A0A5B6WJ51_9ROSI</name>
<dbReference type="EMBL" id="SMMG02000003">
    <property type="protein sequence ID" value="KAA3481354.1"/>
    <property type="molecule type" value="Genomic_DNA"/>
</dbReference>
<evidence type="ECO:0000259" key="1">
    <source>
        <dbReference type="Pfam" id="PF13456"/>
    </source>
</evidence>
<organism evidence="2 3">
    <name type="scientific">Gossypium australe</name>
    <dbReference type="NCBI Taxonomy" id="47621"/>
    <lineage>
        <taxon>Eukaryota</taxon>
        <taxon>Viridiplantae</taxon>
        <taxon>Streptophyta</taxon>
        <taxon>Embryophyta</taxon>
        <taxon>Tracheophyta</taxon>
        <taxon>Spermatophyta</taxon>
        <taxon>Magnoliopsida</taxon>
        <taxon>eudicotyledons</taxon>
        <taxon>Gunneridae</taxon>
        <taxon>Pentapetalae</taxon>
        <taxon>rosids</taxon>
        <taxon>malvids</taxon>
        <taxon>Malvales</taxon>
        <taxon>Malvaceae</taxon>
        <taxon>Malvoideae</taxon>
        <taxon>Gossypium</taxon>
    </lineage>
</organism>
<protein>
    <submittedName>
        <fullName evidence="2">Reverse transcriptase</fullName>
    </submittedName>
</protein>
<sequence length="319" mass="36177">MQRLGADFRLFALATRIFNTPFATSGAQDMLVWRHDATGEYSVKSGYRVLIIANRQHYGSNLDLVGFVQGYAHELSLSKVLVVNPTTTVIELWRPLNSGGYSNTSTVVVLACNEMGLIMGACTYPYAGIADAFVAEARVCERTLLFAIDIGFRMVILEGDSLTVIKKLTTVKEDRSILRPISQNIQRLEEFLDKVTYQFAPRSVNRAAHTLALEGACGFHLVFGLKRRQLLSKIWWLRTGRTGVVNAERVLWALKFWSRFLESPMLVFLFIFGCYGFWGEEERFAVINDSISLDIVNRSLDSLNREIAKESHWCWKLKT</sequence>
<dbReference type="AlphaFoldDB" id="A0A5B6WJ51"/>
<dbReference type="Gene3D" id="3.30.420.10">
    <property type="entry name" value="Ribonuclease H-like superfamily/Ribonuclease H"/>
    <property type="match status" value="1"/>
</dbReference>
<dbReference type="GO" id="GO:0003676">
    <property type="term" value="F:nucleic acid binding"/>
    <property type="evidence" value="ECO:0007669"/>
    <property type="project" value="InterPro"/>
</dbReference>
<keyword evidence="2" id="KW-0548">Nucleotidyltransferase</keyword>
<dbReference type="GO" id="GO:0004523">
    <property type="term" value="F:RNA-DNA hybrid ribonuclease activity"/>
    <property type="evidence" value="ECO:0007669"/>
    <property type="project" value="InterPro"/>
</dbReference>
<dbReference type="CDD" id="cd06222">
    <property type="entry name" value="RNase_H_like"/>
    <property type="match status" value="1"/>
</dbReference>
<dbReference type="InterPro" id="IPR044730">
    <property type="entry name" value="RNase_H-like_dom_plant"/>
</dbReference>
<evidence type="ECO:0000313" key="3">
    <source>
        <dbReference type="Proteomes" id="UP000325315"/>
    </source>
</evidence>
<accession>A0A5B6WJ51</accession>
<reference evidence="2" key="1">
    <citation type="submission" date="2019-08" db="EMBL/GenBank/DDBJ databases">
        <authorList>
            <person name="Liu F."/>
        </authorList>
    </citation>
    <scope>NUCLEOTIDE SEQUENCE [LARGE SCALE GENOMIC DNA]</scope>
    <source>
        <strain evidence="2">PA1801</strain>
        <tissue evidence="2">Leaf</tissue>
    </source>
</reference>
<keyword evidence="3" id="KW-1185">Reference proteome</keyword>
<proteinExistence type="predicted"/>
<feature type="domain" description="RNase H type-1" evidence="1">
    <location>
        <begin position="102"/>
        <end position="212"/>
    </location>
</feature>
<dbReference type="Pfam" id="PF13456">
    <property type="entry name" value="RVT_3"/>
    <property type="match status" value="1"/>
</dbReference>
<dbReference type="Proteomes" id="UP000325315">
    <property type="component" value="Unassembled WGS sequence"/>
</dbReference>